<evidence type="ECO:0000256" key="6">
    <source>
        <dbReference type="ARBA" id="ARBA00022695"/>
    </source>
</evidence>
<evidence type="ECO:0000256" key="3">
    <source>
        <dbReference type="ARBA" id="ARBA00004123"/>
    </source>
</evidence>
<dbReference type="Pfam" id="PF00644">
    <property type="entry name" value="PARP"/>
    <property type="match status" value="1"/>
</dbReference>
<evidence type="ECO:0000256" key="11">
    <source>
        <dbReference type="ARBA" id="ARBA00023027"/>
    </source>
</evidence>
<dbReference type="Pfam" id="PF21728">
    <property type="entry name" value="PADR1_N"/>
    <property type="match status" value="1"/>
</dbReference>
<dbReference type="InterPro" id="IPR036420">
    <property type="entry name" value="BRCT_dom_sf"/>
</dbReference>
<feature type="region of interest" description="Disordered" evidence="16">
    <location>
        <begin position="1"/>
        <end position="50"/>
    </location>
</feature>
<evidence type="ECO:0000256" key="13">
    <source>
        <dbReference type="ARBA" id="ARBA00024347"/>
    </source>
</evidence>
<dbReference type="InterPro" id="IPR008893">
    <property type="entry name" value="WGR_domain"/>
</dbReference>
<evidence type="ECO:0000256" key="10">
    <source>
        <dbReference type="ARBA" id="ARBA00022833"/>
    </source>
</evidence>
<dbReference type="Gene3D" id="3.90.228.10">
    <property type="match status" value="1"/>
</dbReference>
<evidence type="ECO:0000259" key="20">
    <source>
        <dbReference type="PROSITE" id="PS51977"/>
    </source>
</evidence>
<evidence type="ECO:0000256" key="14">
    <source>
        <dbReference type="ARBA" id="ARBA00024945"/>
    </source>
</evidence>
<dbReference type="PROSITE" id="PS52007">
    <property type="entry name" value="PADR1"/>
    <property type="match status" value="1"/>
</dbReference>
<dbReference type="Proteomes" id="UP000515123">
    <property type="component" value="Linkage group 21"/>
</dbReference>
<evidence type="ECO:0000313" key="22">
    <source>
        <dbReference type="RefSeq" id="XP_020112012.1"/>
    </source>
</evidence>
<gene>
    <name evidence="22" type="primary">LOC109726670</name>
</gene>
<comment type="subcellular location">
    <subcellularLocation>
        <location evidence="3">Nucleus</location>
    </subcellularLocation>
</comment>
<dbReference type="PROSITE" id="PS51977">
    <property type="entry name" value="WGR"/>
    <property type="match status" value="1"/>
</dbReference>
<dbReference type="GO" id="GO:0003950">
    <property type="term" value="F:NAD+ poly-ADP-ribosyltransferase activity"/>
    <property type="evidence" value="ECO:0007669"/>
    <property type="project" value="UniProtKB-UniRule"/>
</dbReference>
<dbReference type="PROSITE" id="PS50172">
    <property type="entry name" value="BRCT"/>
    <property type="match status" value="1"/>
</dbReference>
<dbReference type="SUPFAM" id="SSF52113">
    <property type="entry name" value="BRCT domain"/>
    <property type="match status" value="1"/>
</dbReference>
<dbReference type="GO" id="GO:0005730">
    <property type="term" value="C:nucleolus"/>
    <property type="evidence" value="ECO:0007669"/>
    <property type="project" value="TreeGrafter"/>
</dbReference>
<evidence type="ECO:0000256" key="9">
    <source>
        <dbReference type="ARBA" id="ARBA00022771"/>
    </source>
</evidence>
<keyword evidence="11 15" id="KW-0520">NAD</keyword>
<dbReference type="SMART" id="SM00292">
    <property type="entry name" value="BRCT"/>
    <property type="match status" value="1"/>
</dbReference>
<dbReference type="PROSITE" id="PS51059">
    <property type="entry name" value="PARP_CATALYTIC"/>
    <property type="match status" value="1"/>
</dbReference>
<dbReference type="InterPro" id="IPR049296">
    <property type="entry name" value="PARP1-like_PADR1_N"/>
</dbReference>
<dbReference type="InterPro" id="IPR036616">
    <property type="entry name" value="Poly(ADP-ribose)pol_reg_dom_sf"/>
</dbReference>
<organism evidence="21 22">
    <name type="scientific">Ananas comosus</name>
    <name type="common">Pineapple</name>
    <name type="synonym">Ananas ananas</name>
    <dbReference type="NCBI Taxonomy" id="4615"/>
    <lineage>
        <taxon>Eukaryota</taxon>
        <taxon>Viridiplantae</taxon>
        <taxon>Streptophyta</taxon>
        <taxon>Embryophyta</taxon>
        <taxon>Tracheophyta</taxon>
        <taxon>Spermatophyta</taxon>
        <taxon>Magnoliopsida</taxon>
        <taxon>Liliopsida</taxon>
        <taxon>Poales</taxon>
        <taxon>Bromeliaceae</taxon>
        <taxon>Bromelioideae</taxon>
        <taxon>Ananas</taxon>
    </lineage>
</organism>
<keyword evidence="7" id="KW-0479">Metal-binding</keyword>
<dbReference type="Pfam" id="PF08063">
    <property type="entry name" value="Zn_ribbon_PADR1"/>
    <property type="match status" value="1"/>
</dbReference>
<dbReference type="Pfam" id="PF05406">
    <property type="entry name" value="WGR"/>
    <property type="match status" value="1"/>
</dbReference>
<dbReference type="InterPro" id="IPR004102">
    <property type="entry name" value="Poly(ADP-ribose)pol_reg_dom"/>
</dbReference>
<protein>
    <recommendedName>
        <fullName evidence="15">Poly [ADP-ribose] polymerase</fullName>
        <shortName evidence="15">PARP</shortName>
        <ecNumber evidence="15">2.4.2.-</ecNumber>
    </recommendedName>
</protein>
<keyword evidence="10" id="KW-0862">Zinc</keyword>
<dbReference type="PANTHER" id="PTHR10459:SF106">
    <property type="entry name" value="PROTEIN ADP-RIBOSYLTRANSFERASE PARP3"/>
    <property type="match status" value="1"/>
</dbReference>
<feature type="domain" description="PARP catalytic" evidence="18">
    <location>
        <begin position="578"/>
        <end position="808"/>
    </location>
</feature>
<dbReference type="EC" id="2.4.2.-" evidence="15"/>
<dbReference type="Gene3D" id="3.40.50.10190">
    <property type="entry name" value="BRCT domain"/>
    <property type="match status" value="1"/>
</dbReference>
<keyword evidence="6" id="KW-0548">Nucleotidyltransferase</keyword>
<dbReference type="CDD" id="cd08001">
    <property type="entry name" value="WGR_PARP1_like"/>
    <property type="match status" value="1"/>
</dbReference>
<reference evidence="21" key="1">
    <citation type="journal article" date="2015" name="Nat. Genet.">
        <title>The pineapple genome and the evolution of CAM photosynthesis.</title>
        <authorList>
            <person name="Ming R."/>
            <person name="VanBuren R."/>
            <person name="Wai C.M."/>
            <person name="Tang H."/>
            <person name="Schatz M.C."/>
            <person name="Bowers J.E."/>
            <person name="Lyons E."/>
            <person name="Wang M.L."/>
            <person name="Chen J."/>
            <person name="Biggers E."/>
            <person name="Zhang J."/>
            <person name="Huang L."/>
            <person name="Zhang L."/>
            <person name="Miao W."/>
            <person name="Zhang J."/>
            <person name="Ye Z."/>
            <person name="Miao C."/>
            <person name="Lin Z."/>
            <person name="Wang H."/>
            <person name="Zhou H."/>
            <person name="Yim W.C."/>
            <person name="Priest H.D."/>
            <person name="Zheng C."/>
            <person name="Woodhouse M."/>
            <person name="Edger P.P."/>
            <person name="Guyot R."/>
            <person name="Guo H.B."/>
            <person name="Guo H."/>
            <person name="Zheng G."/>
            <person name="Singh R."/>
            <person name="Sharma A."/>
            <person name="Min X."/>
            <person name="Zheng Y."/>
            <person name="Lee H."/>
            <person name="Gurtowski J."/>
            <person name="Sedlazeck F.J."/>
            <person name="Harkess A."/>
            <person name="McKain M.R."/>
            <person name="Liao Z."/>
            <person name="Fang J."/>
            <person name="Liu J."/>
            <person name="Zhang X."/>
            <person name="Zhang Q."/>
            <person name="Hu W."/>
            <person name="Qin Y."/>
            <person name="Wang K."/>
            <person name="Chen L.Y."/>
            <person name="Shirley N."/>
            <person name="Lin Y.R."/>
            <person name="Liu L.Y."/>
            <person name="Hernandez A.G."/>
            <person name="Wright C.L."/>
            <person name="Bulone V."/>
            <person name="Tuskan G.A."/>
            <person name="Heath K."/>
            <person name="Zee F."/>
            <person name="Moore P.H."/>
            <person name="Sunkar R."/>
            <person name="Leebens-Mack J.H."/>
            <person name="Mockler T."/>
            <person name="Bennetzen J.L."/>
            <person name="Freeling M."/>
            <person name="Sankoff D."/>
            <person name="Paterson A.H."/>
            <person name="Zhu X."/>
            <person name="Yang X."/>
            <person name="Smith J.A."/>
            <person name="Cushman J.C."/>
            <person name="Paull R.E."/>
            <person name="Yu Q."/>
        </authorList>
    </citation>
    <scope>NUCLEOTIDE SEQUENCE [LARGE SCALE GENOMIC DNA]</scope>
    <source>
        <strain evidence="21">cv. F153</strain>
    </source>
</reference>
<name>A0A6P5GW38_ANACO</name>
<dbReference type="InterPro" id="IPR050800">
    <property type="entry name" value="ARTD/PARP"/>
</dbReference>
<dbReference type="SUPFAM" id="SSF56399">
    <property type="entry name" value="ADP-ribosylation"/>
    <property type="match status" value="1"/>
</dbReference>
<evidence type="ECO:0000256" key="1">
    <source>
        <dbReference type="ARBA" id="ARBA00000438"/>
    </source>
</evidence>
<dbReference type="Gene3D" id="1.20.142.10">
    <property type="entry name" value="Poly(ADP-ribose) polymerase, regulatory domain"/>
    <property type="match status" value="1"/>
</dbReference>
<dbReference type="GO" id="GO:0008270">
    <property type="term" value="F:zinc ion binding"/>
    <property type="evidence" value="ECO:0007669"/>
    <property type="project" value="UniProtKB-KW"/>
</dbReference>
<evidence type="ECO:0000256" key="12">
    <source>
        <dbReference type="ARBA" id="ARBA00023242"/>
    </source>
</evidence>
<feature type="domain" description="PARP alpha-helical" evidence="19">
    <location>
        <begin position="450"/>
        <end position="569"/>
    </location>
</feature>
<accession>A0A6P5GW38</accession>
<dbReference type="GO" id="GO:0016779">
    <property type="term" value="F:nucleotidyltransferase activity"/>
    <property type="evidence" value="ECO:0007669"/>
    <property type="project" value="UniProtKB-KW"/>
</dbReference>
<evidence type="ECO:0000256" key="7">
    <source>
        <dbReference type="ARBA" id="ARBA00022723"/>
    </source>
</evidence>
<dbReference type="SMART" id="SM00773">
    <property type="entry name" value="WGR"/>
    <property type="match status" value="1"/>
</dbReference>
<comment type="function">
    <text evidence="14">Involved in the base excision repair (BER) pathway, by catalyzing the poly(ADP-ribosyl)ation of a limited number of acceptor proteins involved in chromatin architecture and in DNA metabolism. This modification follows DNA damages and appears as an obligatory step in a detection/signaling pathway leading to the reparation of DNA strand breaks.</text>
</comment>
<dbReference type="GeneID" id="109726670"/>
<comment type="similarity">
    <text evidence="13">Belongs to the ARTD/PARP family.</text>
</comment>
<dbReference type="PROSITE" id="PS51060">
    <property type="entry name" value="PARP_ALPHA_HD"/>
    <property type="match status" value="1"/>
</dbReference>
<dbReference type="InterPro" id="IPR001357">
    <property type="entry name" value="BRCT_dom"/>
</dbReference>
<dbReference type="PANTHER" id="PTHR10459">
    <property type="entry name" value="DNA LIGASE"/>
    <property type="match status" value="1"/>
</dbReference>
<dbReference type="GO" id="GO:1990404">
    <property type="term" value="F:NAD+-protein mono-ADP-ribosyltransferase activity"/>
    <property type="evidence" value="ECO:0007669"/>
    <property type="project" value="TreeGrafter"/>
</dbReference>
<comment type="catalytic activity">
    <reaction evidence="1">
        <text>L-aspartyl-[protein] + NAD(+) = 4-O-(ADP-D-ribosyl)-L-aspartyl-[protein] + nicotinamide</text>
        <dbReference type="Rhea" id="RHEA:54424"/>
        <dbReference type="Rhea" id="RHEA-COMP:9867"/>
        <dbReference type="Rhea" id="RHEA-COMP:13832"/>
        <dbReference type="ChEBI" id="CHEBI:17154"/>
        <dbReference type="ChEBI" id="CHEBI:29961"/>
        <dbReference type="ChEBI" id="CHEBI:57540"/>
        <dbReference type="ChEBI" id="CHEBI:138102"/>
    </reaction>
</comment>
<dbReference type="SUPFAM" id="SSF142921">
    <property type="entry name" value="WGR domain-like"/>
    <property type="match status" value="1"/>
</dbReference>
<keyword evidence="21" id="KW-1185">Reference proteome</keyword>
<evidence type="ECO:0000256" key="5">
    <source>
        <dbReference type="ARBA" id="ARBA00022679"/>
    </source>
</evidence>
<dbReference type="SMART" id="SM01335">
    <property type="entry name" value="PADR1"/>
    <property type="match status" value="1"/>
</dbReference>
<evidence type="ECO:0000256" key="8">
    <source>
        <dbReference type="ARBA" id="ARBA00022765"/>
    </source>
</evidence>
<evidence type="ECO:0000256" key="2">
    <source>
        <dbReference type="ARBA" id="ARBA00000459"/>
    </source>
</evidence>
<evidence type="ECO:0000259" key="17">
    <source>
        <dbReference type="PROSITE" id="PS50172"/>
    </source>
</evidence>
<feature type="domain" description="BRCT" evidence="17">
    <location>
        <begin position="182"/>
        <end position="274"/>
    </location>
</feature>
<keyword evidence="8" id="KW-0013">ADP-ribosylation</keyword>
<evidence type="ECO:0000313" key="21">
    <source>
        <dbReference type="Proteomes" id="UP000515123"/>
    </source>
</evidence>
<evidence type="ECO:0000256" key="15">
    <source>
        <dbReference type="RuleBase" id="RU362114"/>
    </source>
</evidence>
<feature type="compositionally biased region" description="Basic and acidic residues" evidence="16">
    <location>
        <begin position="1"/>
        <end position="44"/>
    </location>
</feature>
<evidence type="ECO:0000259" key="19">
    <source>
        <dbReference type="PROSITE" id="PS51060"/>
    </source>
</evidence>
<dbReference type="Pfam" id="PF00533">
    <property type="entry name" value="BRCT"/>
    <property type="match status" value="1"/>
</dbReference>
<comment type="catalytic activity">
    <reaction evidence="2">
        <text>L-glutamyl-[protein] + NAD(+) = 5-O-(ADP-D-ribosyl)-L-glutamyl-[protein] + nicotinamide</text>
        <dbReference type="Rhea" id="RHEA:58224"/>
        <dbReference type="Rhea" id="RHEA-COMP:10208"/>
        <dbReference type="Rhea" id="RHEA-COMP:15089"/>
        <dbReference type="ChEBI" id="CHEBI:17154"/>
        <dbReference type="ChEBI" id="CHEBI:29973"/>
        <dbReference type="ChEBI" id="CHEBI:57540"/>
        <dbReference type="ChEBI" id="CHEBI:142540"/>
    </reaction>
</comment>
<keyword evidence="9" id="KW-0863">Zinc-finger</keyword>
<sequence>MKVHETRSHAHASAEEEGKMGTRRQKAESRGQDESSKKKPKVTDGENGGTNAKSAAAIALEFDEFCKATREHLSIEEMRRILEANAQDPSGSDDAVVPRCQDMMFYGPLESCAMCGGQLEYTGKNYRCQGRYSEWTTCPYTTINPPRKSDRIKVPEDINNETAREWVANQESRAYPQRDLPLVDKPFSGMMISLSGRLSRTHQAWREEIEKHGGKVSNSVIGVTCLVVSPAERERGGSTKVADAMERNIPVVSEAWLIDSIQKQEAQPFDAYDVVSDLAPEGRGIPQDKQDPSEEALESLTAENKLYGKRAVYKDSMLDKDGGQIFEKDGIIYNCAFSLCDQASGVNEYCVMQLIMVPENHLHLYYKKGRVGDDPRAEERVEDFEDRVGDAIKEFVRLFEELTGNEFEPWEREKKFEKKPIKFYPMDMDDGVDVRYGGLAPRQLGAASVHCKLEPLVANFMKILCSQEIYRYALMEMGYDAPDLPVGMLTDLHLKRCEEVLLKFRDDLKSAPENSSERNIKRLDDSNRWFTLMHSTQPFTIKNYQELADHVAAGLETIRDINVASRLIGDMTSSTINDPLSDRYEKLSCMITPVDKDSDDYKMIVNYLEKTYEPVAVADVSYSASVENIYAIESSACPYDEIKKLPNKVLLWCGTRSSNLLRHLHEGFQPVICAIPVPGYMFGKAIVCSDAAAEAARYGFTAIDRPEGFLVLAVVSLGEQVTEISGIPEDTKSLEEKKIGVKALGKKKPDESEHFTWKDDVKVPCGRLVPSENKDSPLEYNEYAVYDPKQASIRFLVEVKYEEQNMEMDTAEPDEVRMT</sequence>
<dbReference type="AlphaFoldDB" id="A0A6P5GW38"/>
<evidence type="ECO:0000259" key="18">
    <source>
        <dbReference type="PROSITE" id="PS51059"/>
    </source>
</evidence>
<proteinExistence type="inferred from homology"/>
<keyword evidence="4 15" id="KW-0328">Glycosyltransferase</keyword>
<dbReference type="Pfam" id="PF02877">
    <property type="entry name" value="PARP_reg"/>
    <property type="match status" value="1"/>
</dbReference>
<dbReference type="OrthoDB" id="429950at2759"/>
<dbReference type="RefSeq" id="XP_020112012.1">
    <property type="nucleotide sequence ID" value="XM_020256423.1"/>
</dbReference>
<dbReference type="InterPro" id="IPR012982">
    <property type="entry name" value="PARP1-like_PADR1_Zn_ribbon"/>
</dbReference>
<dbReference type="GO" id="GO:0070212">
    <property type="term" value="P:protein poly-ADP-ribosylation"/>
    <property type="evidence" value="ECO:0007669"/>
    <property type="project" value="TreeGrafter"/>
</dbReference>
<dbReference type="FunFam" id="3.90.228.10:FF:000010">
    <property type="entry name" value="Poly [ADP-ribose] polymerase"/>
    <property type="match status" value="1"/>
</dbReference>
<keyword evidence="5 15" id="KW-0808">Transferase</keyword>
<dbReference type="InterPro" id="IPR012317">
    <property type="entry name" value="Poly(ADP-ribose)pol_cat_dom"/>
</dbReference>
<dbReference type="GO" id="GO:0006302">
    <property type="term" value="P:double-strand break repair"/>
    <property type="evidence" value="ECO:0007669"/>
    <property type="project" value="TreeGrafter"/>
</dbReference>
<evidence type="ECO:0000256" key="16">
    <source>
        <dbReference type="SAM" id="MobiDB-lite"/>
    </source>
</evidence>
<evidence type="ECO:0000256" key="4">
    <source>
        <dbReference type="ARBA" id="ARBA00022676"/>
    </source>
</evidence>
<feature type="domain" description="WGR" evidence="20">
    <location>
        <begin position="322"/>
        <end position="423"/>
    </location>
</feature>
<dbReference type="InterPro" id="IPR036930">
    <property type="entry name" value="WGR_dom_sf"/>
</dbReference>
<keyword evidence="12" id="KW-0539">Nucleus</keyword>
<dbReference type="SUPFAM" id="SSF47587">
    <property type="entry name" value="Domain of poly(ADP-ribose) polymerase"/>
    <property type="match status" value="1"/>
</dbReference>
<dbReference type="CDD" id="cd01437">
    <property type="entry name" value="parp_like"/>
    <property type="match status" value="1"/>
</dbReference>
<dbReference type="CDD" id="cd17747">
    <property type="entry name" value="BRCT_PARP1"/>
    <property type="match status" value="1"/>
</dbReference>
<dbReference type="Gene3D" id="3.90.640.80">
    <property type="match status" value="1"/>
</dbReference>
<reference evidence="22" key="2">
    <citation type="submission" date="2025-08" db="UniProtKB">
        <authorList>
            <consortium name="RefSeq"/>
        </authorList>
    </citation>
    <scope>IDENTIFICATION</scope>
    <source>
        <tissue evidence="22">Leaf</tissue>
    </source>
</reference>